<dbReference type="SUPFAM" id="SSF54292">
    <property type="entry name" value="2Fe-2S ferredoxin-like"/>
    <property type="match status" value="1"/>
</dbReference>
<protein>
    <submittedName>
        <fullName evidence="12">Phenylacetate-CoA oxygenase/reductase subunit PaaK</fullName>
    </submittedName>
</protein>
<dbReference type="NCBIfam" id="TIGR02160">
    <property type="entry name" value="PA_CoA_Oxy5"/>
    <property type="match status" value="1"/>
</dbReference>
<dbReference type="InterPro" id="IPR036010">
    <property type="entry name" value="2Fe-2S_ferredoxin-like_sf"/>
</dbReference>
<keyword evidence="5" id="KW-0274">FAD</keyword>
<dbReference type="SUPFAM" id="SSF52343">
    <property type="entry name" value="Ferredoxin reductase-like, C-terminal NADP-linked domain"/>
    <property type="match status" value="1"/>
</dbReference>
<dbReference type="Pfam" id="PF00175">
    <property type="entry name" value="NAD_binding_1"/>
    <property type="match status" value="1"/>
</dbReference>
<dbReference type="PROSITE" id="PS51384">
    <property type="entry name" value="FAD_FR"/>
    <property type="match status" value="1"/>
</dbReference>
<dbReference type="Pfam" id="PF00970">
    <property type="entry name" value="FAD_binding_6"/>
    <property type="match status" value="1"/>
</dbReference>
<dbReference type="InterPro" id="IPR001041">
    <property type="entry name" value="2Fe-2S_ferredoxin-type"/>
</dbReference>
<dbReference type="AlphaFoldDB" id="A0A2N5CAA4"/>
<evidence type="ECO:0000256" key="3">
    <source>
        <dbReference type="ARBA" id="ARBA00022714"/>
    </source>
</evidence>
<dbReference type="InterPro" id="IPR017927">
    <property type="entry name" value="FAD-bd_FR_type"/>
</dbReference>
<comment type="caution">
    <text evidence="12">The sequence shown here is derived from an EMBL/GenBank/DDBJ whole genome shotgun (WGS) entry which is preliminary data.</text>
</comment>
<proteinExistence type="predicted"/>
<dbReference type="GO" id="GO:0016491">
    <property type="term" value="F:oxidoreductase activity"/>
    <property type="evidence" value="ECO:0007669"/>
    <property type="project" value="UniProtKB-KW"/>
</dbReference>
<evidence type="ECO:0000256" key="4">
    <source>
        <dbReference type="ARBA" id="ARBA00022723"/>
    </source>
</evidence>
<dbReference type="PANTHER" id="PTHR47354:SF8">
    <property type="entry name" value="1,2-PHENYLACETYL-COA EPOXIDASE, SUBUNIT E"/>
    <property type="match status" value="1"/>
</dbReference>
<name>A0A2N5CAA4_9BURK</name>
<dbReference type="Proteomes" id="UP000234341">
    <property type="component" value="Unassembled WGS sequence"/>
</dbReference>
<dbReference type="InterPro" id="IPR017938">
    <property type="entry name" value="Riboflavin_synthase-like_b-brl"/>
</dbReference>
<keyword evidence="4" id="KW-0479">Metal-binding</keyword>
<dbReference type="InterPro" id="IPR008333">
    <property type="entry name" value="Cbr1-like_FAD-bd_dom"/>
</dbReference>
<keyword evidence="7" id="KW-0408">Iron</keyword>
<keyword evidence="3" id="KW-0001">2Fe-2S</keyword>
<keyword evidence="6" id="KW-0560">Oxidoreductase</keyword>
<evidence type="ECO:0000259" key="11">
    <source>
        <dbReference type="PROSITE" id="PS51384"/>
    </source>
</evidence>
<dbReference type="RefSeq" id="WP_101682759.1">
    <property type="nucleotide sequence ID" value="NZ_PJRP01000008.1"/>
</dbReference>
<dbReference type="GO" id="GO:0051537">
    <property type="term" value="F:2 iron, 2 sulfur cluster binding"/>
    <property type="evidence" value="ECO:0007669"/>
    <property type="project" value="UniProtKB-KW"/>
</dbReference>
<dbReference type="Gene3D" id="3.10.20.30">
    <property type="match status" value="1"/>
</dbReference>
<evidence type="ECO:0000313" key="13">
    <source>
        <dbReference type="Proteomes" id="UP000234341"/>
    </source>
</evidence>
<gene>
    <name evidence="12" type="primary">paaK</name>
    <name evidence="12" type="ORF">CYJ10_17520</name>
</gene>
<dbReference type="GO" id="GO:0010124">
    <property type="term" value="P:phenylacetate catabolic process"/>
    <property type="evidence" value="ECO:0007669"/>
    <property type="project" value="InterPro"/>
</dbReference>
<dbReference type="PRINTS" id="PR00371">
    <property type="entry name" value="FPNCR"/>
</dbReference>
<accession>A0A2N5CAA4</accession>
<dbReference type="Gene3D" id="2.40.30.10">
    <property type="entry name" value="Translation factors"/>
    <property type="match status" value="1"/>
</dbReference>
<dbReference type="InterPro" id="IPR011884">
    <property type="entry name" value="PaaE"/>
</dbReference>
<evidence type="ECO:0000259" key="10">
    <source>
        <dbReference type="PROSITE" id="PS51085"/>
    </source>
</evidence>
<organism evidence="12 13">
    <name type="scientific">Cupriavidus pauculus</name>
    <dbReference type="NCBI Taxonomy" id="82633"/>
    <lineage>
        <taxon>Bacteria</taxon>
        <taxon>Pseudomonadati</taxon>
        <taxon>Pseudomonadota</taxon>
        <taxon>Betaproteobacteria</taxon>
        <taxon>Burkholderiales</taxon>
        <taxon>Burkholderiaceae</taxon>
        <taxon>Cupriavidus</taxon>
    </lineage>
</organism>
<comment type="cofactor">
    <cofactor evidence="9">
        <name>[2Fe-2S] cluster</name>
        <dbReference type="ChEBI" id="CHEBI:190135"/>
    </cofactor>
</comment>
<evidence type="ECO:0000256" key="9">
    <source>
        <dbReference type="ARBA" id="ARBA00034078"/>
    </source>
</evidence>
<feature type="domain" description="2Fe-2S ferredoxin-type" evidence="10">
    <location>
        <begin position="266"/>
        <end position="358"/>
    </location>
</feature>
<evidence type="ECO:0000256" key="5">
    <source>
        <dbReference type="ARBA" id="ARBA00022827"/>
    </source>
</evidence>
<evidence type="ECO:0000256" key="6">
    <source>
        <dbReference type="ARBA" id="ARBA00023002"/>
    </source>
</evidence>
<dbReference type="GO" id="GO:0050660">
    <property type="term" value="F:flavin adenine dinucleotide binding"/>
    <property type="evidence" value="ECO:0007669"/>
    <property type="project" value="TreeGrafter"/>
</dbReference>
<dbReference type="PROSITE" id="PS00197">
    <property type="entry name" value="2FE2S_FER_1"/>
    <property type="match status" value="1"/>
</dbReference>
<evidence type="ECO:0000256" key="7">
    <source>
        <dbReference type="ARBA" id="ARBA00023004"/>
    </source>
</evidence>
<keyword evidence="2" id="KW-0285">Flavoprotein</keyword>
<evidence type="ECO:0000256" key="1">
    <source>
        <dbReference type="ARBA" id="ARBA00001974"/>
    </source>
</evidence>
<dbReference type="Pfam" id="PF00111">
    <property type="entry name" value="Fer2"/>
    <property type="match status" value="1"/>
</dbReference>
<dbReference type="PROSITE" id="PS51085">
    <property type="entry name" value="2FE2S_FER_2"/>
    <property type="match status" value="1"/>
</dbReference>
<reference evidence="12 13" key="1">
    <citation type="submission" date="2017-12" db="EMBL/GenBank/DDBJ databases">
        <title>Genome sequence of the active heterotrophic nitrifier-denitrifier, Cupriavidus pauculus UM1.</title>
        <authorList>
            <person name="Putonti C."/>
            <person name="Castignetti D."/>
        </authorList>
    </citation>
    <scope>NUCLEOTIDE SEQUENCE [LARGE SCALE GENOMIC DNA]</scope>
    <source>
        <strain evidence="12 13">UM1</strain>
    </source>
</reference>
<dbReference type="EMBL" id="PJRP01000008">
    <property type="protein sequence ID" value="PLP99104.1"/>
    <property type="molecule type" value="Genomic_DNA"/>
</dbReference>
<comment type="cofactor">
    <cofactor evidence="1">
        <name>FAD</name>
        <dbReference type="ChEBI" id="CHEBI:57692"/>
    </cofactor>
</comment>
<dbReference type="InterPro" id="IPR050415">
    <property type="entry name" value="MRET"/>
</dbReference>
<keyword evidence="8" id="KW-0411">Iron-sulfur</keyword>
<dbReference type="InterPro" id="IPR012675">
    <property type="entry name" value="Beta-grasp_dom_sf"/>
</dbReference>
<evidence type="ECO:0000313" key="12">
    <source>
        <dbReference type="EMBL" id="PLP99104.1"/>
    </source>
</evidence>
<evidence type="ECO:0000256" key="8">
    <source>
        <dbReference type="ARBA" id="ARBA00023014"/>
    </source>
</evidence>
<dbReference type="InterPro" id="IPR039261">
    <property type="entry name" value="FNR_nucleotide-bd"/>
</dbReference>
<dbReference type="InterPro" id="IPR001433">
    <property type="entry name" value="OxRdtase_FAD/NAD-bd"/>
</dbReference>
<sequence length="358" mass="39231">MSTFHALRVTDVINETRDAIAVTFAVPPELADTYRYAAGQHLTVRTRIAGDEVRRSYSICAAAQDQRLCIAIKRVDGGLFSNWATDTLHPGQTLDVMPPSGHFSVPLDASHRKHYVGFAAGSGITPLLSIIETTLRAEPESRFTLFYGNRASSTVIFKEALEDLKDTYLHRLNLVFILSRETLDIDLFNGRLDGAKADALLKQWVDPASIDVAFICGPQSMMEGVSDALKQNGVDPARIKRELFGTSTPAARAPQPQRAAAGKQDCEVTVIQDGRSRSFTVARNAQTVLDAALEQGIELPYSCKGGVCSTCRCKRVSGEVDMDVNFALEDYEVARGFILSCQSYAVTDKLVLDFDQET</sequence>
<dbReference type="PRINTS" id="PR00406">
    <property type="entry name" value="CYTB5RDTASE"/>
</dbReference>
<dbReference type="SUPFAM" id="SSF63380">
    <property type="entry name" value="Riboflavin synthase domain-like"/>
    <property type="match status" value="1"/>
</dbReference>
<dbReference type="PANTHER" id="PTHR47354">
    <property type="entry name" value="NADH OXIDOREDUCTASE HCR"/>
    <property type="match status" value="1"/>
</dbReference>
<evidence type="ECO:0000256" key="2">
    <source>
        <dbReference type="ARBA" id="ARBA00022630"/>
    </source>
</evidence>
<feature type="domain" description="FAD-binding FR-type" evidence="11">
    <location>
        <begin position="2"/>
        <end position="106"/>
    </location>
</feature>
<dbReference type="Gene3D" id="3.40.50.80">
    <property type="entry name" value="Nucleotide-binding domain of ferredoxin-NADP reductase (FNR) module"/>
    <property type="match status" value="1"/>
</dbReference>
<dbReference type="InterPro" id="IPR006058">
    <property type="entry name" value="2Fe2S_fd_BS"/>
</dbReference>
<dbReference type="GO" id="GO:0046872">
    <property type="term" value="F:metal ion binding"/>
    <property type="evidence" value="ECO:0007669"/>
    <property type="project" value="UniProtKB-KW"/>
</dbReference>
<dbReference type="OrthoDB" id="9796486at2"/>
<dbReference type="CDD" id="cd00207">
    <property type="entry name" value="fer2"/>
    <property type="match status" value="1"/>
</dbReference>
<dbReference type="CDD" id="cd06214">
    <property type="entry name" value="PA_degradation_oxidoreductase_like"/>
    <property type="match status" value="1"/>
</dbReference>
<dbReference type="InterPro" id="IPR001709">
    <property type="entry name" value="Flavoprot_Pyr_Nucl_cyt_Rdtase"/>
</dbReference>